<dbReference type="GO" id="GO:0004565">
    <property type="term" value="F:beta-galactosidase activity"/>
    <property type="evidence" value="ECO:0007669"/>
    <property type="project" value="UniProtKB-EC"/>
</dbReference>
<sequence length="161" mass="18607">MNVTHDGRAIIIDGVHRVLISGSIHYPRSTAQMWPDLIRKAKEGGLDTIETYVFWNAHEPVRRQYDFNGNLDLVRFIKTIQDERLYAVLRIGPYVCAEWNYGGFPVWLHNMPGVSFRTNNDVYMNEMQNFTTLIVDMMKKENLFASQGGPIILAQNNWTSL</sequence>
<evidence type="ECO:0000259" key="4">
    <source>
        <dbReference type="Pfam" id="PF01301"/>
    </source>
</evidence>
<dbReference type="EC" id="3.2.1.23" evidence="3"/>
<evidence type="ECO:0000256" key="2">
    <source>
        <dbReference type="ARBA" id="ARBA00009809"/>
    </source>
</evidence>
<name>A0A6J0ZP36_9ROSI</name>
<protein>
    <recommendedName>
        <fullName evidence="3">beta-galactosidase</fullName>
        <ecNumber evidence="3">3.2.1.23</ecNumber>
    </recommendedName>
</protein>
<reference evidence="6" key="1">
    <citation type="submission" date="2025-08" db="UniProtKB">
        <authorList>
            <consortium name="RefSeq"/>
        </authorList>
    </citation>
    <scope>IDENTIFICATION</scope>
    <source>
        <tissue evidence="6">Leaf</tissue>
    </source>
</reference>
<dbReference type="PRINTS" id="PR00742">
    <property type="entry name" value="GLHYDRLASE35"/>
</dbReference>
<gene>
    <name evidence="6" type="primary">LOC110410739</name>
</gene>
<comment type="similarity">
    <text evidence="2">Belongs to the glycosyl hydrolase 35 family.</text>
</comment>
<dbReference type="InterPro" id="IPR031330">
    <property type="entry name" value="Gly_Hdrlase_35_cat"/>
</dbReference>
<dbReference type="GO" id="GO:0005975">
    <property type="term" value="P:carbohydrate metabolic process"/>
    <property type="evidence" value="ECO:0007669"/>
    <property type="project" value="InterPro"/>
</dbReference>
<dbReference type="Pfam" id="PF01301">
    <property type="entry name" value="Glyco_hydro_35"/>
    <property type="match status" value="1"/>
</dbReference>
<dbReference type="InterPro" id="IPR001944">
    <property type="entry name" value="Glycoside_Hdrlase_35"/>
</dbReference>
<evidence type="ECO:0000313" key="6">
    <source>
        <dbReference type="RefSeq" id="XP_021276280.1"/>
    </source>
</evidence>
<dbReference type="GeneID" id="110410739"/>
<evidence type="ECO:0000313" key="5">
    <source>
        <dbReference type="Proteomes" id="UP000504621"/>
    </source>
</evidence>
<evidence type="ECO:0000256" key="1">
    <source>
        <dbReference type="ARBA" id="ARBA00001412"/>
    </source>
</evidence>
<dbReference type="RefSeq" id="XP_021276280.1">
    <property type="nucleotide sequence ID" value="XM_021420605.1"/>
</dbReference>
<dbReference type="AlphaFoldDB" id="A0A6J0ZP36"/>
<evidence type="ECO:0000256" key="3">
    <source>
        <dbReference type="ARBA" id="ARBA00012756"/>
    </source>
</evidence>
<dbReference type="Gene3D" id="3.20.20.80">
    <property type="entry name" value="Glycosidases"/>
    <property type="match status" value="1"/>
</dbReference>
<organism evidence="5 6">
    <name type="scientific">Herrania umbratica</name>
    <dbReference type="NCBI Taxonomy" id="108875"/>
    <lineage>
        <taxon>Eukaryota</taxon>
        <taxon>Viridiplantae</taxon>
        <taxon>Streptophyta</taxon>
        <taxon>Embryophyta</taxon>
        <taxon>Tracheophyta</taxon>
        <taxon>Spermatophyta</taxon>
        <taxon>Magnoliopsida</taxon>
        <taxon>eudicotyledons</taxon>
        <taxon>Gunneridae</taxon>
        <taxon>Pentapetalae</taxon>
        <taxon>rosids</taxon>
        <taxon>malvids</taxon>
        <taxon>Malvales</taxon>
        <taxon>Malvaceae</taxon>
        <taxon>Byttnerioideae</taxon>
        <taxon>Herrania</taxon>
    </lineage>
</organism>
<dbReference type="PANTHER" id="PTHR23421">
    <property type="entry name" value="BETA-GALACTOSIDASE RELATED"/>
    <property type="match status" value="1"/>
</dbReference>
<feature type="domain" description="Glycoside hydrolase 35 catalytic" evidence="4">
    <location>
        <begin position="10"/>
        <end position="155"/>
    </location>
</feature>
<comment type="catalytic activity">
    <reaction evidence="1">
        <text>Hydrolysis of terminal non-reducing beta-D-galactose residues in beta-D-galactosides.</text>
        <dbReference type="EC" id="3.2.1.23"/>
    </reaction>
</comment>
<dbReference type="Proteomes" id="UP000504621">
    <property type="component" value="Unplaced"/>
</dbReference>
<dbReference type="OrthoDB" id="1657402at2759"/>
<dbReference type="SUPFAM" id="SSF51445">
    <property type="entry name" value="(Trans)glycosidases"/>
    <property type="match status" value="1"/>
</dbReference>
<accession>A0A6J0ZP36</accession>
<keyword evidence="5" id="KW-1185">Reference proteome</keyword>
<dbReference type="InterPro" id="IPR017853">
    <property type="entry name" value="GH"/>
</dbReference>
<proteinExistence type="inferred from homology"/>